<dbReference type="InterPro" id="IPR035905">
    <property type="entry name" value="Barstar-like_sf"/>
</dbReference>
<dbReference type="Gene3D" id="3.30.370.10">
    <property type="entry name" value="Barstar-like"/>
    <property type="match status" value="1"/>
</dbReference>
<evidence type="ECO:0000313" key="4">
    <source>
        <dbReference type="Proteomes" id="UP001058872"/>
    </source>
</evidence>
<dbReference type="EMBL" id="CP028989">
    <property type="protein sequence ID" value="UUO69500.1"/>
    <property type="molecule type" value="Genomic_DNA"/>
</dbReference>
<dbReference type="AlphaFoldDB" id="A0AAE9NI43"/>
<accession>A0AAE9NI43</accession>
<protein>
    <submittedName>
        <fullName evidence="3">Barnase inhibitor</fullName>
    </submittedName>
</protein>
<dbReference type="Pfam" id="PF01337">
    <property type="entry name" value="Barstar"/>
    <property type="match status" value="1"/>
</dbReference>
<gene>
    <name evidence="3" type="ORF">DCM83_06315</name>
</gene>
<sequence>MASKPELRIDGSEFSTLEGFYEQVSLCIIPGAKWGKNLDAFNDILRGGFGTPDEGFVFCWDNHETSKRNLGYDETARQLRKRLERCHPSNRARVESQLAEALRHEGPTVFDWLIEIIGCHCPGGDEAEDGIELTLR</sequence>
<reference evidence="3" key="1">
    <citation type="submission" date="2018-04" db="EMBL/GenBank/DDBJ databases">
        <title>Genomes of Endosymbiotic and Endophytic Bradyrhizobium Publication status.</title>
        <authorList>
            <person name="Guha S."/>
            <person name="Jorrin B."/>
            <person name="Sarkar M."/>
            <person name="Poole P.S."/>
            <person name="DasGupta M."/>
        </authorList>
    </citation>
    <scope>NUCLEOTIDE SEQUENCE</scope>
    <source>
        <strain evidence="3">WBOS16</strain>
    </source>
</reference>
<feature type="domain" description="Barstar (barnase inhibitor)" evidence="2">
    <location>
        <begin position="7"/>
        <end position="79"/>
    </location>
</feature>
<name>A0AAE9NI43_9BRAD</name>
<evidence type="ECO:0000259" key="2">
    <source>
        <dbReference type="Pfam" id="PF01337"/>
    </source>
</evidence>
<organism evidence="3 4">
    <name type="scientific">Bradyrhizobium betae</name>
    <dbReference type="NCBI Taxonomy" id="244734"/>
    <lineage>
        <taxon>Bacteria</taxon>
        <taxon>Pseudomonadati</taxon>
        <taxon>Pseudomonadota</taxon>
        <taxon>Alphaproteobacteria</taxon>
        <taxon>Hyphomicrobiales</taxon>
        <taxon>Nitrobacteraceae</taxon>
        <taxon>Bradyrhizobium</taxon>
    </lineage>
</organism>
<evidence type="ECO:0000256" key="1">
    <source>
        <dbReference type="ARBA" id="ARBA00006845"/>
    </source>
</evidence>
<dbReference type="SUPFAM" id="SSF52038">
    <property type="entry name" value="Barstar-related"/>
    <property type="match status" value="1"/>
</dbReference>
<dbReference type="Proteomes" id="UP001058872">
    <property type="component" value="Chromosome"/>
</dbReference>
<proteinExistence type="inferred from homology"/>
<dbReference type="InterPro" id="IPR000468">
    <property type="entry name" value="Barstar"/>
</dbReference>
<evidence type="ECO:0000313" key="3">
    <source>
        <dbReference type="EMBL" id="UUO69500.1"/>
    </source>
</evidence>
<comment type="similarity">
    <text evidence="1">Belongs to the barstar family.</text>
</comment>